<accession>A0AAN6TH55</accession>
<reference evidence="1" key="1">
    <citation type="journal article" date="2023" name="Mol. Phylogenet. Evol.">
        <title>Genome-scale phylogeny and comparative genomics of the fungal order Sordariales.</title>
        <authorList>
            <person name="Hensen N."/>
            <person name="Bonometti L."/>
            <person name="Westerberg I."/>
            <person name="Brannstrom I.O."/>
            <person name="Guillou S."/>
            <person name="Cros-Aarteil S."/>
            <person name="Calhoun S."/>
            <person name="Haridas S."/>
            <person name="Kuo A."/>
            <person name="Mondo S."/>
            <person name="Pangilinan J."/>
            <person name="Riley R."/>
            <person name="LaButti K."/>
            <person name="Andreopoulos B."/>
            <person name="Lipzen A."/>
            <person name="Chen C."/>
            <person name="Yan M."/>
            <person name="Daum C."/>
            <person name="Ng V."/>
            <person name="Clum A."/>
            <person name="Steindorff A."/>
            <person name="Ohm R.A."/>
            <person name="Martin F."/>
            <person name="Silar P."/>
            <person name="Natvig D.O."/>
            <person name="Lalanne C."/>
            <person name="Gautier V."/>
            <person name="Ament-Velasquez S.L."/>
            <person name="Kruys A."/>
            <person name="Hutchinson M.I."/>
            <person name="Powell A.J."/>
            <person name="Barry K."/>
            <person name="Miller A.N."/>
            <person name="Grigoriev I.V."/>
            <person name="Debuchy R."/>
            <person name="Gladieux P."/>
            <person name="Hiltunen Thoren M."/>
            <person name="Johannesson H."/>
        </authorList>
    </citation>
    <scope>NUCLEOTIDE SEQUENCE</scope>
    <source>
        <strain evidence="1">CBS 508.74</strain>
    </source>
</reference>
<gene>
    <name evidence="1" type="ORF">N656DRAFT_777811</name>
</gene>
<dbReference type="GeneID" id="89939012"/>
<evidence type="ECO:0000313" key="2">
    <source>
        <dbReference type="Proteomes" id="UP001302812"/>
    </source>
</evidence>
<sequence length="186" mass="20574">MHHDSTFQPAGTTLSVGFQPPAIASCLACGHGYLSGARHFDSLLEDRRVLSDLTPRSVRAVLFQPKQPEHYRQGPACTPPSKADAESLSRAQLSVSVVKDPATYNLPRYYLISSIGSPQRCSISGAYQAWKLAGCTCLTLMRRGRRRDKKPIWSQSSGDVPCLKRPPVLLMQRALTHQVRTPFGKR</sequence>
<dbReference type="EMBL" id="MU853338">
    <property type="protein sequence ID" value="KAK4113800.1"/>
    <property type="molecule type" value="Genomic_DNA"/>
</dbReference>
<dbReference type="Proteomes" id="UP001302812">
    <property type="component" value="Unassembled WGS sequence"/>
</dbReference>
<dbReference type="AlphaFoldDB" id="A0AAN6TH55"/>
<protein>
    <submittedName>
        <fullName evidence="1">Uncharacterized protein</fullName>
    </submittedName>
</protein>
<name>A0AAN6TH55_9PEZI</name>
<evidence type="ECO:0000313" key="1">
    <source>
        <dbReference type="EMBL" id="KAK4113800.1"/>
    </source>
</evidence>
<proteinExistence type="predicted"/>
<reference evidence="1" key="2">
    <citation type="submission" date="2023-05" db="EMBL/GenBank/DDBJ databases">
        <authorList>
            <consortium name="Lawrence Berkeley National Laboratory"/>
            <person name="Steindorff A."/>
            <person name="Hensen N."/>
            <person name="Bonometti L."/>
            <person name="Westerberg I."/>
            <person name="Brannstrom I.O."/>
            <person name="Guillou S."/>
            <person name="Cros-Aarteil S."/>
            <person name="Calhoun S."/>
            <person name="Haridas S."/>
            <person name="Kuo A."/>
            <person name="Mondo S."/>
            <person name="Pangilinan J."/>
            <person name="Riley R."/>
            <person name="Labutti K."/>
            <person name="Andreopoulos B."/>
            <person name="Lipzen A."/>
            <person name="Chen C."/>
            <person name="Yanf M."/>
            <person name="Daum C."/>
            <person name="Ng V."/>
            <person name="Clum A."/>
            <person name="Ohm R."/>
            <person name="Martin F."/>
            <person name="Silar P."/>
            <person name="Natvig D."/>
            <person name="Lalanne C."/>
            <person name="Gautier V."/>
            <person name="Ament-Velasquez S.L."/>
            <person name="Kruys A."/>
            <person name="Hutchinson M.I."/>
            <person name="Powell A.J."/>
            <person name="Barry K."/>
            <person name="Miller A.N."/>
            <person name="Grigoriev I.V."/>
            <person name="Debuchy R."/>
            <person name="Gladieux P."/>
            <person name="Thoren M.H."/>
            <person name="Johannesson H."/>
        </authorList>
    </citation>
    <scope>NUCLEOTIDE SEQUENCE</scope>
    <source>
        <strain evidence="1">CBS 508.74</strain>
    </source>
</reference>
<dbReference type="RefSeq" id="XP_064671370.1">
    <property type="nucleotide sequence ID" value="XM_064814887.1"/>
</dbReference>
<organism evidence="1 2">
    <name type="scientific">Canariomyces notabilis</name>
    <dbReference type="NCBI Taxonomy" id="2074819"/>
    <lineage>
        <taxon>Eukaryota</taxon>
        <taxon>Fungi</taxon>
        <taxon>Dikarya</taxon>
        <taxon>Ascomycota</taxon>
        <taxon>Pezizomycotina</taxon>
        <taxon>Sordariomycetes</taxon>
        <taxon>Sordariomycetidae</taxon>
        <taxon>Sordariales</taxon>
        <taxon>Chaetomiaceae</taxon>
        <taxon>Canariomyces</taxon>
    </lineage>
</organism>
<comment type="caution">
    <text evidence="1">The sequence shown here is derived from an EMBL/GenBank/DDBJ whole genome shotgun (WGS) entry which is preliminary data.</text>
</comment>
<keyword evidence="2" id="KW-1185">Reference proteome</keyword>